<dbReference type="EMBL" id="RRUE01000001">
    <property type="protein sequence ID" value="RRN45211.1"/>
    <property type="molecule type" value="Genomic_DNA"/>
</dbReference>
<gene>
    <name evidence="5" type="primary">xseA</name>
    <name evidence="9" type="ORF">EHV23_02930</name>
</gene>
<comment type="catalytic activity">
    <reaction evidence="5 6">
        <text>Exonucleolytic cleavage in either 5'- to 3'- or 3'- to 5'-direction to yield nucleoside 5'-phosphates.</text>
        <dbReference type="EC" id="3.1.11.6"/>
    </reaction>
</comment>
<evidence type="ECO:0000256" key="6">
    <source>
        <dbReference type="RuleBase" id="RU004355"/>
    </source>
</evidence>
<evidence type="ECO:0000259" key="7">
    <source>
        <dbReference type="Pfam" id="PF02601"/>
    </source>
</evidence>
<dbReference type="CDD" id="cd04489">
    <property type="entry name" value="ExoVII_LU_OBF"/>
    <property type="match status" value="1"/>
</dbReference>
<comment type="function">
    <text evidence="5">Bidirectionally degrades single-stranded DNA into large acid-insoluble oligonucleotides, which are then degraded further into small acid-soluble oligonucleotides.</text>
</comment>
<dbReference type="GO" id="GO:0009318">
    <property type="term" value="C:exodeoxyribonuclease VII complex"/>
    <property type="evidence" value="ECO:0007669"/>
    <property type="project" value="UniProtKB-UniRule"/>
</dbReference>
<dbReference type="GO" id="GO:0008855">
    <property type="term" value="F:exodeoxyribonuclease VII activity"/>
    <property type="evidence" value="ECO:0007669"/>
    <property type="project" value="UniProtKB-UniRule"/>
</dbReference>
<dbReference type="Proteomes" id="UP000270261">
    <property type="component" value="Unassembled WGS sequence"/>
</dbReference>
<evidence type="ECO:0000313" key="10">
    <source>
        <dbReference type="Proteomes" id="UP000270261"/>
    </source>
</evidence>
<accession>A0A3R8MY95</accession>
<dbReference type="InterPro" id="IPR020579">
    <property type="entry name" value="Exonuc_VII_lsu_C"/>
</dbReference>
<comment type="caution">
    <text evidence="9">The sequence shown here is derived from an EMBL/GenBank/DDBJ whole genome shotgun (WGS) entry which is preliminary data.</text>
</comment>
<comment type="similarity">
    <text evidence="5 6">Belongs to the XseA family.</text>
</comment>
<protein>
    <recommendedName>
        <fullName evidence="5">Exodeoxyribonuclease 7 large subunit</fullName>
        <ecNumber evidence="5">3.1.11.6</ecNumber>
    </recommendedName>
    <alternativeName>
        <fullName evidence="5">Exodeoxyribonuclease VII large subunit</fullName>
        <shortName evidence="5">Exonuclease VII large subunit</shortName>
    </alternativeName>
</protein>
<dbReference type="OrthoDB" id="9802795at2"/>
<dbReference type="HAMAP" id="MF_00378">
    <property type="entry name" value="Exonuc_7_L"/>
    <property type="match status" value="1"/>
</dbReference>
<evidence type="ECO:0000259" key="8">
    <source>
        <dbReference type="Pfam" id="PF13742"/>
    </source>
</evidence>
<reference evidence="9 10" key="1">
    <citation type="submission" date="2018-11" db="EMBL/GenBank/DDBJ databases">
        <title>Genome sequencing of Lautropia sp. KCOM 2505 (= ChDC F240).</title>
        <authorList>
            <person name="Kook J.-K."/>
            <person name="Park S.-N."/>
            <person name="Lim Y.K."/>
        </authorList>
    </citation>
    <scope>NUCLEOTIDE SEQUENCE [LARGE SCALE GENOMIC DNA]</scope>
    <source>
        <strain evidence="9 10">KCOM 2505</strain>
    </source>
</reference>
<feature type="domain" description="OB-fold nucleic acid binding" evidence="8">
    <location>
        <begin position="21"/>
        <end position="114"/>
    </location>
</feature>
<evidence type="ECO:0000256" key="1">
    <source>
        <dbReference type="ARBA" id="ARBA00022490"/>
    </source>
</evidence>
<comment type="subcellular location">
    <subcellularLocation>
        <location evidence="5 6">Cytoplasm</location>
    </subcellularLocation>
</comment>
<organism evidence="9 10">
    <name type="scientific">Lautropia dentalis</name>
    <dbReference type="NCBI Taxonomy" id="2490857"/>
    <lineage>
        <taxon>Bacteria</taxon>
        <taxon>Pseudomonadati</taxon>
        <taxon>Pseudomonadota</taxon>
        <taxon>Betaproteobacteria</taxon>
        <taxon>Burkholderiales</taxon>
        <taxon>Burkholderiaceae</taxon>
        <taxon>Lautropia</taxon>
    </lineage>
</organism>
<dbReference type="NCBIfam" id="TIGR00237">
    <property type="entry name" value="xseA"/>
    <property type="match status" value="1"/>
</dbReference>
<evidence type="ECO:0000256" key="4">
    <source>
        <dbReference type="ARBA" id="ARBA00022839"/>
    </source>
</evidence>
<keyword evidence="10" id="KW-1185">Reference proteome</keyword>
<proteinExistence type="inferred from homology"/>
<evidence type="ECO:0000256" key="5">
    <source>
        <dbReference type="HAMAP-Rule" id="MF_00378"/>
    </source>
</evidence>
<evidence type="ECO:0000313" key="9">
    <source>
        <dbReference type="EMBL" id="RRN45211.1"/>
    </source>
</evidence>
<comment type="subunit">
    <text evidence="5">Heterooligomer composed of large and small subunits.</text>
</comment>
<keyword evidence="4 5" id="KW-0269">Exonuclease</keyword>
<dbReference type="InterPro" id="IPR003753">
    <property type="entry name" value="Exonuc_VII_L"/>
</dbReference>
<name>A0A3R8MY95_9BURK</name>
<dbReference type="Pfam" id="PF02601">
    <property type="entry name" value="Exonuc_VII_L"/>
    <property type="match status" value="1"/>
</dbReference>
<dbReference type="PANTHER" id="PTHR30008:SF0">
    <property type="entry name" value="EXODEOXYRIBONUCLEASE 7 LARGE SUBUNIT"/>
    <property type="match status" value="1"/>
</dbReference>
<dbReference type="InterPro" id="IPR025824">
    <property type="entry name" value="OB-fold_nuc-bd_dom"/>
</dbReference>
<keyword evidence="1 5" id="KW-0963">Cytoplasm</keyword>
<dbReference type="GO" id="GO:0003676">
    <property type="term" value="F:nucleic acid binding"/>
    <property type="evidence" value="ECO:0007669"/>
    <property type="project" value="InterPro"/>
</dbReference>
<dbReference type="GO" id="GO:0006308">
    <property type="term" value="P:DNA catabolic process"/>
    <property type="evidence" value="ECO:0007669"/>
    <property type="project" value="UniProtKB-UniRule"/>
</dbReference>
<dbReference type="GO" id="GO:0005737">
    <property type="term" value="C:cytoplasm"/>
    <property type="evidence" value="ECO:0007669"/>
    <property type="project" value="UniProtKB-SubCell"/>
</dbReference>
<dbReference type="RefSeq" id="WP_125094641.1">
    <property type="nucleotide sequence ID" value="NZ_RRUE01000001.1"/>
</dbReference>
<keyword evidence="2 5" id="KW-0540">Nuclease</keyword>
<dbReference type="EC" id="3.1.11.6" evidence="5"/>
<dbReference type="AlphaFoldDB" id="A0A3R8MY95"/>
<dbReference type="PANTHER" id="PTHR30008">
    <property type="entry name" value="EXODEOXYRIBONUCLEASE 7 LARGE SUBUNIT"/>
    <property type="match status" value="1"/>
</dbReference>
<evidence type="ECO:0000256" key="3">
    <source>
        <dbReference type="ARBA" id="ARBA00022801"/>
    </source>
</evidence>
<keyword evidence="3 5" id="KW-0378">Hydrolase</keyword>
<sequence length="475" mass="51820">MKQQESVFTAGSKAFTAEQALTVGQLNRMAGRVLQDTFGVVKVVGELSNFTRAASGHWYFTLKDAGAAVRAVMFRSAAARVDFRPREGDQVEVLARVSLYEARGDFQLGVERMQLAGAGDVWQRFARLKALLQAEGLFDAGRKQLLPPDIHTVGIVSSLKAAALQDVLTTLRRRAPQLRVIIYPAAVQGQQAPAELIAAIGAAESRQECDVLLVVRGGGSFEDLDAFNHEGLVRRLAGCSLPVVSGVGHESDFTLTDFVADVRAPTPTAAAELVSPDRRQALQQLAHRGHRLAAGMQHQLERLAQRLDMAERLLRSPGQQLQVRHQRLAQLAGRLSQAMTCRLPSPQQRLERQTERLQRSMTTCLADSRNRLQRGETLLRAPQTGPAAFRLQRAEERLAQASGLNWQRAAQRLDRAETSLGLISPLAVLGRGYAIVRDENGRLLASAADAATGQPLDVQLRDGRLAVTVDAVRPA</sequence>
<dbReference type="Pfam" id="PF13742">
    <property type="entry name" value="tRNA_anti_2"/>
    <property type="match status" value="1"/>
</dbReference>
<feature type="domain" description="Exonuclease VII large subunit C-terminal" evidence="7">
    <location>
        <begin position="137"/>
        <end position="467"/>
    </location>
</feature>
<evidence type="ECO:0000256" key="2">
    <source>
        <dbReference type="ARBA" id="ARBA00022722"/>
    </source>
</evidence>